<dbReference type="Proteomes" id="UP000294847">
    <property type="component" value="Chromosome 3"/>
</dbReference>
<accession>A0A4V1C6J2</accession>
<evidence type="ECO:0000313" key="2">
    <source>
        <dbReference type="Proteomes" id="UP000294847"/>
    </source>
</evidence>
<protein>
    <submittedName>
        <fullName evidence="1">Uncharacterized protein</fullName>
    </submittedName>
</protein>
<evidence type="ECO:0000313" key="1">
    <source>
        <dbReference type="EMBL" id="QBZ60075.1"/>
    </source>
</evidence>
<dbReference type="EMBL" id="CP034206">
    <property type="protein sequence ID" value="QBZ60075.1"/>
    <property type="molecule type" value="Genomic_DNA"/>
</dbReference>
<dbReference type="AlphaFoldDB" id="A0A4V1C6J2"/>
<name>A0A4V1C6J2_PYROR</name>
<sequence length="239" mass="26290">MVEGCQTIARDASLPDTPPASASGCSHRDSPHLSPGSDPGCCCIAICGTRSWLIWINAGRESRFGDVTQIDTYGIIGIGLPSRRFCWKRTKTTDQSHPSITAMFPSYHQSYSNYPASGAGVQNPPQRVVRRRTAQIPQGSQGQEIKTIISDINEVRTMIGGLTNQLQGVLDIVRKVEQSQESLEQNQETFKQMQEKMKQGLTELTESFEIHDVEVAQDQGATKLGFLSGSSLFRKTTNI</sequence>
<organism evidence="1 2">
    <name type="scientific">Pyricularia oryzae</name>
    <name type="common">Rice blast fungus</name>
    <name type="synonym">Magnaporthe oryzae</name>
    <dbReference type="NCBI Taxonomy" id="318829"/>
    <lineage>
        <taxon>Eukaryota</taxon>
        <taxon>Fungi</taxon>
        <taxon>Dikarya</taxon>
        <taxon>Ascomycota</taxon>
        <taxon>Pezizomycotina</taxon>
        <taxon>Sordariomycetes</taxon>
        <taxon>Sordariomycetidae</taxon>
        <taxon>Magnaporthales</taxon>
        <taxon>Pyriculariaceae</taxon>
        <taxon>Pyricularia</taxon>
    </lineage>
</organism>
<gene>
    <name evidence="1" type="ORF">PoMZ_05045</name>
</gene>
<reference evidence="1 2" key="1">
    <citation type="journal article" date="2019" name="Mol. Biol. Evol.">
        <title>Blast fungal genomes show frequent chromosomal changes, gene gains and losses, and effector gene turnover.</title>
        <authorList>
            <person name="Gomez Luciano L.B."/>
            <person name="Jason Tsai I."/>
            <person name="Chuma I."/>
            <person name="Tosa Y."/>
            <person name="Chen Y.H."/>
            <person name="Li J.Y."/>
            <person name="Li M.Y."/>
            <person name="Jade Lu M.Y."/>
            <person name="Nakayashiki H."/>
            <person name="Li W.H."/>
        </authorList>
    </citation>
    <scope>NUCLEOTIDE SEQUENCE [LARGE SCALE GENOMIC DNA]</scope>
    <source>
        <strain evidence="1">MZ5-1-6</strain>
    </source>
</reference>
<proteinExistence type="predicted"/>